<protein>
    <submittedName>
        <fullName evidence="1">Uncharacterized protein</fullName>
    </submittedName>
</protein>
<name>A0A0D3KJ34_EMIH1</name>
<dbReference type="GeneID" id="17281040"/>
<reference evidence="2" key="1">
    <citation type="journal article" date="2013" name="Nature">
        <title>Pan genome of the phytoplankton Emiliania underpins its global distribution.</title>
        <authorList>
            <person name="Read B.A."/>
            <person name="Kegel J."/>
            <person name="Klute M.J."/>
            <person name="Kuo A."/>
            <person name="Lefebvre S.C."/>
            <person name="Maumus F."/>
            <person name="Mayer C."/>
            <person name="Miller J."/>
            <person name="Monier A."/>
            <person name="Salamov A."/>
            <person name="Young J."/>
            <person name="Aguilar M."/>
            <person name="Claverie J.M."/>
            <person name="Frickenhaus S."/>
            <person name="Gonzalez K."/>
            <person name="Herman E.K."/>
            <person name="Lin Y.C."/>
            <person name="Napier J."/>
            <person name="Ogata H."/>
            <person name="Sarno A.F."/>
            <person name="Shmutz J."/>
            <person name="Schroeder D."/>
            <person name="de Vargas C."/>
            <person name="Verret F."/>
            <person name="von Dassow P."/>
            <person name="Valentin K."/>
            <person name="Van de Peer Y."/>
            <person name="Wheeler G."/>
            <person name="Dacks J.B."/>
            <person name="Delwiche C.F."/>
            <person name="Dyhrman S.T."/>
            <person name="Glockner G."/>
            <person name="John U."/>
            <person name="Richards T."/>
            <person name="Worden A.Z."/>
            <person name="Zhang X."/>
            <person name="Grigoriev I.V."/>
            <person name="Allen A.E."/>
            <person name="Bidle K."/>
            <person name="Borodovsky M."/>
            <person name="Bowler C."/>
            <person name="Brownlee C."/>
            <person name="Cock J.M."/>
            <person name="Elias M."/>
            <person name="Gladyshev V.N."/>
            <person name="Groth M."/>
            <person name="Guda C."/>
            <person name="Hadaegh A."/>
            <person name="Iglesias-Rodriguez M.D."/>
            <person name="Jenkins J."/>
            <person name="Jones B.M."/>
            <person name="Lawson T."/>
            <person name="Leese F."/>
            <person name="Lindquist E."/>
            <person name="Lobanov A."/>
            <person name="Lomsadze A."/>
            <person name="Malik S.B."/>
            <person name="Marsh M.E."/>
            <person name="Mackinder L."/>
            <person name="Mock T."/>
            <person name="Mueller-Roeber B."/>
            <person name="Pagarete A."/>
            <person name="Parker M."/>
            <person name="Probert I."/>
            <person name="Quesneville H."/>
            <person name="Raines C."/>
            <person name="Rensing S.A."/>
            <person name="Riano-Pachon D.M."/>
            <person name="Richier S."/>
            <person name="Rokitta S."/>
            <person name="Shiraiwa Y."/>
            <person name="Soanes D.M."/>
            <person name="van der Giezen M."/>
            <person name="Wahlund T.M."/>
            <person name="Williams B."/>
            <person name="Wilson W."/>
            <person name="Wolfe G."/>
            <person name="Wurch L.L."/>
        </authorList>
    </citation>
    <scope>NUCLEOTIDE SEQUENCE</scope>
</reference>
<dbReference type="PaxDb" id="2903-EOD35769"/>
<accession>A0A0D3KJ34</accession>
<evidence type="ECO:0000313" key="2">
    <source>
        <dbReference type="Proteomes" id="UP000013827"/>
    </source>
</evidence>
<dbReference type="Proteomes" id="UP000013827">
    <property type="component" value="Unassembled WGS sequence"/>
</dbReference>
<evidence type="ECO:0000313" key="1">
    <source>
        <dbReference type="EnsemblProtists" id="EOD35769"/>
    </source>
</evidence>
<dbReference type="EnsemblProtists" id="EOD35769">
    <property type="protein sequence ID" value="EOD35769"/>
    <property type="gene ID" value="EMIHUDRAFT_455275"/>
</dbReference>
<dbReference type="SUPFAM" id="SSF50998">
    <property type="entry name" value="Quinoprotein alcohol dehydrogenase-like"/>
    <property type="match status" value="1"/>
</dbReference>
<dbReference type="RefSeq" id="XP_005788198.1">
    <property type="nucleotide sequence ID" value="XM_005788141.1"/>
</dbReference>
<dbReference type="HOGENOM" id="CLU_695300_0_0_1"/>
<keyword evidence="2" id="KW-1185">Reference proteome</keyword>
<reference evidence="1" key="2">
    <citation type="submission" date="2024-10" db="UniProtKB">
        <authorList>
            <consortium name="EnsemblProtists"/>
        </authorList>
    </citation>
    <scope>IDENTIFICATION</scope>
</reference>
<dbReference type="KEGG" id="ehx:EMIHUDRAFT_455275"/>
<sequence length="397" mass="41749">MAQRGSWNSSWEPRLRTLPPDELAALAASACEAHPDMASLANTLLGPLVDRDGVVSSPDLVPLIIKHVECNGRVPRVCSTWQKGWDQHHRGKGSMKNASCERLPAAALEQDDFFGSAGGFVSDVASVGEGLIISRGPDGQALQLVDQNMAVKSEKKMDASSLLHATDQSVLTAEPGTGAVTGWHSTALRLRSLPGFDLIREVPLEAQVDGGLSHCDTLRAGTVVDGRLICTVGTPVFDGPPGELFFLRVYDAGSLAFQRAIPLDFAPAFGALAVKGGEAFIGCAGNENGFAVLSLASGEVVRRRQHIGHPGEPALRRLLFRGQKLLALSSDRLHVLSAAAPYPLVQTLRLVGPEGAAGVVATSASLSGNRLLVGVSAGYHFPGVVVGCPTLLAFEDY</sequence>
<dbReference type="InterPro" id="IPR011047">
    <property type="entry name" value="Quinoprotein_ADH-like_sf"/>
</dbReference>
<proteinExistence type="predicted"/>
<organism evidence="1 2">
    <name type="scientific">Emiliania huxleyi (strain CCMP1516)</name>
    <dbReference type="NCBI Taxonomy" id="280463"/>
    <lineage>
        <taxon>Eukaryota</taxon>
        <taxon>Haptista</taxon>
        <taxon>Haptophyta</taxon>
        <taxon>Prymnesiophyceae</taxon>
        <taxon>Isochrysidales</taxon>
        <taxon>Noelaerhabdaceae</taxon>
        <taxon>Emiliania</taxon>
    </lineage>
</organism>
<dbReference type="AlphaFoldDB" id="A0A0D3KJ34"/>